<dbReference type="Pfam" id="PF21361">
    <property type="entry name" value="Sina_ZnF"/>
    <property type="match status" value="1"/>
</dbReference>
<dbReference type="CDD" id="cd02340">
    <property type="entry name" value="ZZ_NBR1_like"/>
    <property type="match status" value="1"/>
</dbReference>
<evidence type="ECO:0000313" key="15">
    <source>
        <dbReference type="Proteomes" id="UP001642540"/>
    </source>
</evidence>
<dbReference type="SUPFAM" id="SSF57850">
    <property type="entry name" value="RING/U-box"/>
    <property type="match status" value="2"/>
</dbReference>
<keyword evidence="8" id="KW-0833">Ubl conjugation pathway</keyword>
<feature type="domain" description="RING-type" evidence="11">
    <location>
        <begin position="22"/>
        <end position="57"/>
    </location>
</feature>
<dbReference type="Pfam" id="PF21362">
    <property type="entry name" value="Sina_RING"/>
    <property type="match status" value="1"/>
</dbReference>
<dbReference type="InterPro" id="IPR001841">
    <property type="entry name" value="Znf_RING"/>
</dbReference>
<evidence type="ECO:0000256" key="5">
    <source>
        <dbReference type="ARBA" id="ARBA00022679"/>
    </source>
</evidence>
<dbReference type="InterPro" id="IPR013083">
    <property type="entry name" value="Znf_RING/FYVE/PHD"/>
</dbReference>
<protein>
    <recommendedName>
        <fullName evidence="4">RING-type E3 ubiquitin transferase</fullName>
        <ecNumber evidence="4">2.3.2.27</ecNumber>
    </recommendedName>
</protein>
<dbReference type="InterPro" id="IPR049548">
    <property type="entry name" value="Sina-like_RING"/>
</dbReference>
<dbReference type="Proteomes" id="UP001642540">
    <property type="component" value="Unassembled WGS sequence"/>
</dbReference>
<dbReference type="PROSITE" id="PS51081">
    <property type="entry name" value="ZF_SIAH"/>
    <property type="match status" value="1"/>
</dbReference>
<evidence type="ECO:0000256" key="3">
    <source>
        <dbReference type="ARBA" id="ARBA00009119"/>
    </source>
</evidence>
<dbReference type="PROSITE" id="PS50089">
    <property type="entry name" value="ZF_RING_2"/>
    <property type="match status" value="1"/>
</dbReference>
<evidence type="ECO:0000313" key="14">
    <source>
        <dbReference type="EMBL" id="CAL8133603.1"/>
    </source>
</evidence>
<dbReference type="PANTHER" id="PTHR45877:SF2">
    <property type="entry name" value="E3 UBIQUITIN-PROTEIN LIGASE SINA-RELATED"/>
    <property type="match status" value="1"/>
</dbReference>
<keyword evidence="9" id="KW-0862">Zinc</keyword>
<keyword evidence="15" id="KW-1185">Reference proteome</keyword>
<evidence type="ECO:0000259" key="13">
    <source>
        <dbReference type="PROSITE" id="PS51081"/>
    </source>
</evidence>
<evidence type="ECO:0000256" key="2">
    <source>
        <dbReference type="ARBA" id="ARBA00004906"/>
    </source>
</evidence>
<reference evidence="14 15" key="1">
    <citation type="submission" date="2024-08" db="EMBL/GenBank/DDBJ databases">
        <authorList>
            <person name="Cucini C."/>
            <person name="Frati F."/>
        </authorList>
    </citation>
    <scope>NUCLEOTIDE SEQUENCE [LARGE SCALE GENOMIC DNA]</scope>
</reference>
<dbReference type="SUPFAM" id="SSF49599">
    <property type="entry name" value="TRAF domain-like"/>
    <property type="match status" value="1"/>
</dbReference>
<evidence type="ECO:0000256" key="4">
    <source>
        <dbReference type="ARBA" id="ARBA00012483"/>
    </source>
</evidence>
<organism evidence="14 15">
    <name type="scientific">Orchesella dallaii</name>
    <dbReference type="NCBI Taxonomy" id="48710"/>
    <lineage>
        <taxon>Eukaryota</taxon>
        <taxon>Metazoa</taxon>
        <taxon>Ecdysozoa</taxon>
        <taxon>Arthropoda</taxon>
        <taxon>Hexapoda</taxon>
        <taxon>Collembola</taxon>
        <taxon>Entomobryomorpha</taxon>
        <taxon>Entomobryoidea</taxon>
        <taxon>Orchesellidae</taxon>
        <taxon>Orchesellinae</taxon>
        <taxon>Orchesella</taxon>
    </lineage>
</organism>
<name>A0ABP1RRC6_9HEXA</name>
<proteinExistence type="inferred from homology"/>
<dbReference type="Gene3D" id="3.30.40.10">
    <property type="entry name" value="Zinc/RING finger domain, C3HC4 (zinc finger)"/>
    <property type="match status" value="2"/>
</dbReference>
<dbReference type="Pfam" id="PF00569">
    <property type="entry name" value="ZZ"/>
    <property type="match status" value="1"/>
</dbReference>
<evidence type="ECO:0000256" key="7">
    <source>
        <dbReference type="ARBA" id="ARBA00022771"/>
    </source>
</evidence>
<keyword evidence="5" id="KW-0808">Transferase</keyword>
<feature type="domain" description="ZZ-type" evidence="12">
    <location>
        <begin position="375"/>
        <end position="426"/>
    </location>
</feature>
<dbReference type="InterPro" id="IPR043145">
    <property type="entry name" value="Znf_ZZ_sf"/>
</dbReference>
<evidence type="ECO:0000256" key="8">
    <source>
        <dbReference type="ARBA" id="ARBA00022786"/>
    </source>
</evidence>
<comment type="catalytic activity">
    <reaction evidence="1">
        <text>S-ubiquitinyl-[E2 ubiquitin-conjugating enzyme]-L-cysteine + [acceptor protein]-L-lysine = [E2 ubiquitin-conjugating enzyme]-L-cysteine + N(6)-ubiquitinyl-[acceptor protein]-L-lysine.</text>
        <dbReference type="EC" id="2.3.2.27"/>
    </reaction>
</comment>
<evidence type="ECO:0000256" key="1">
    <source>
        <dbReference type="ARBA" id="ARBA00000900"/>
    </source>
</evidence>
<dbReference type="PROSITE" id="PS50135">
    <property type="entry name" value="ZF_ZZ_2"/>
    <property type="match status" value="1"/>
</dbReference>
<dbReference type="PANTHER" id="PTHR45877">
    <property type="entry name" value="E3 UBIQUITIN-PROTEIN LIGASE SIAH2"/>
    <property type="match status" value="1"/>
</dbReference>
<dbReference type="Gene3D" id="3.30.60.90">
    <property type="match status" value="1"/>
</dbReference>
<comment type="pathway">
    <text evidence="2">Protein modification; protein ubiquitination.</text>
</comment>
<gene>
    <name evidence="14" type="ORF">ODALV1_LOCUS25141</name>
</gene>
<accession>A0ABP1RRC6</accession>
<evidence type="ECO:0000256" key="10">
    <source>
        <dbReference type="PROSITE-ProRule" id="PRU00228"/>
    </source>
</evidence>
<dbReference type="PROSITE" id="PS01357">
    <property type="entry name" value="ZF_ZZ_1"/>
    <property type="match status" value="1"/>
</dbReference>
<dbReference type="InterPro" id="IPR004162">
    <property type="entry name" value="SINA-like_animal"/>
</dbReference>
<keyword evidence="6" id="KW-0479">Metal-binding</keyword>
<dbReference type="SMART" id="SM00291">
    <property type="entry name" value="ZnF_ZZ"/>
    <property type="match status" value="1"/>
</dbReference>
<dbReference type="InterPro" id="IPR000433">
    <property type="entry name" value="Znf_ZZ"/>
</dbReference>
<dbReference type="EMBL" id="CAXLJM020000101">
    <property type="protein sequence ID" value="CAL8133603.1"/>
    <property type="molecule type" value="Genomic_DNA"/>
</dbReference>
<dbReference type="InterPro" id="IPR013010">
    <property type="entry name" value="Znf_SIAH"/>
</dbReference>
<evidence type="ECO:0000259" key="11">
    <source>
        <dbReference type="PROSITE" id="PS50089"/>
    </source>
</evidence>
<sequence length="446" mass="51805">MFQKIAVLNPSKMTTIIELLKCPVCFEIPSESVFQCKYGHTFCKQCSVYLKTCPQCRIQLGHEKIRNRTLEQLLDVMDFNCPNKELGCVKVLKRDEITNHLKYCRYEPFYFCKLIGFQSCSYNCDTKERAQNLLSHLNEAHPEILESLEYLSASTFSMMYENFYTKIHSLEKGCFSIWTPHLVKLKNTKEIYADVEKQAAGDEEMVLLFLCQVSEATKNVAWICLCLTDSFKRTGNKKSISTQPGILVEYRIKGKRFDNVDLLVPEMRWRAPILGFRDIEKDLENYALRIPLSVFSSFDFTSQKGNGLETNVRIIVNKAEVETFYEESDGNDVEMLKKAAENRKVVHIKELTSFVSHSCHLPRSDIENEAVGVVYEDVFCNGCNNRPIVDIRYKCLQCIDYDLCKKCMEQRIHSHHVFARIHDLQQNSLFNLRQRVRILKGKSSYI</sequence>
<evidence type="ECO:0000259" key="12">
    <source>
        <dbReference type="PROSITE" id="PS50135"/>
    </source>
</evidence>
<evidence type="ECO:0000256" key="6">
    <source>
        <dbReference type="ARBA" id="ARBA00022723"/>
    </source>
</evidence>
<evidence type="ECO:0000256" key="9">
    <source>
        <dbReference type="ARBA" id="ARBA00022833"/>
    </source>
</evidence>
<comment type="caution">
    <text evidence="14">The sequence shown here is derived from an EMBL/GenBank/DDBJ whole genome shotgun (WGS) entry which is preliminary data.</text>
</comment>
<keyword evidence="7 10" id="KW-0863">Zinc-finger</keyword>
<comment type="similarity">
    <text evidence="3">Belongs to the SINA (Seven in absentia) family.</text>
</comment>
<dbReference type="EC" id="2.3.2.27" evidence="4"/>
<feature type="domain" description="SIAH-type" evidence="13">
    <location>
        <begin position="76"/>
        <end position="142"/>
    </location>
</feature>